<feature type="compositionally biased region" description="Low complexity" evidence="1">
    <location>
        <begin position="246"/>
        <end position="266"/>
    </location>
</feature>
<keyword evidence="4" id="KW-1185">Reference proteome</keyword>
<keyword evidence="2" id="KW-1133">Transmembrane helix</keyword>
<dbReference type="AlphaFoldDB" id="A0A2I0XHU2"/>
<feature type="transmembrane region" description="Helical" evidence="2">
    <location>
        <begin position="529"/>
        <end position="553"/>
    </location>
</feature>
<feature type="region of interest" description="Disordered" evidence="1">
    <location>
        <begin position="246"/>
        <end position="288"/>
    </location>
</feature>
<feature type="region of interest" description="Disordered" evidence="1">
    <location>
        <begin position="64"/>
        <end position="83"/>
    </location>
</feature>
<dbReference type="Proteomes" id="UP000233837">
    <property type="component" value="Unassembled WGS sequence"/>
</dbReference>
<organism evidence="3 4">
    <name type="scientific">Dendrobium catenatum</name>
    <dbReference type="NCBI Taxonomy" id="906689"/>
    <lineage>
        <taxon>Eukaryota</taxon>
        <taxon>Viridiplantae</taxon>
        <taxon>Streptophyta</taxon>
        <taxon>Embryophyta</taxon>
        <taxon>Tracheophyta</taxon>
        <taxon>Spermatophyta</taxon>
        <taxon>Magnoliopsida</taxon>
        <taxon>Liliopsida</taxon>
        <taxon>Asparagales</taxon>
        <taxon>Orchidaceae</taxon>
        <taxon>Epidendroideae</taxon>
        <taxon>Malaxideae</taxon>
        <taxon>Dendrobiinae</taxon>
        <taxon>Dendrobium</taxon>
    </lineage>
</organism>
<evidence type="ECO:0000313" key="3">
    <source>
        <dbReference type="EMBL" id="PKU87478.1"/>
    </source>
</evidence>
<accession>A0A2I0XHU2</accession>
<dbReference type="EMBL" id="KZ501874">
    <property type="protein sequence ID" value="PKU87478.1"/>
    <property type="molecule type" value="Genomic_DNA"/>
</dbReference>
<gene>
    <name evidence="3" type="ORF">MA16_Dca016664</name>
</gene>
<reference evidence="3 4" key="2">
    <citation type="journal article" date="2017" name="Nature">
        <title>The Apostasia genome and the evolution of orchids.</title>
        <authorList>
            <person name="Zhang G.Q."/>
            <person name="Liu K.W."/>
            <person name="Li Z."/>
            <person name="Lohaus R."/>
            <person name="Hsiao Y.Y."/>
            <person name="Niu S.C."/>
            <person name="Wang J.Y."/>
            <person name="Lin Y.C."/>
            <person name="Xu Q."/>
            <person name="Chen L.J."/>
            <person name="Yoshida K."/>
            <person name="Fujiwara S."/>
            <person name="Wang Z.W."/>
            <person name="Zhang Y.Q."/>
            <person name="Mitsuda N."/>
            <person name="Wang M."/>
            <person name="Liu G.H."/>
            <person name="Pecoraro L."/>
            <person name="Huang H.X."/>
            <person name="Xiao X.J."/>
            <person name="Lin M."/>
            <person name="Wu X.Y."/>
            <person name="Wu W.L."/>
            <person name="Chen Y.Y."/>
            <person name="Chang S.B."/>
            <person name="Sakamoto S."/>
            <person name="Ohme-Takagi M."/>
            <person name="Yagi M."/>
            <person name="Zeng S.J."/>
            <person name="Shen C.Y."/>
            <person name="Yeh C.M."/>
            <person name="Luo Y.B."/>
            <person name="Tsai W.C."/>
            <person name="Van de Peer Y."/>
            <person name="Liu Z.J."/>
        </authorList>
    </citation>
    <scope>NUCLEOTIDE SEQUENCE [LARGE SCALE GENOMIC DNA]</scope>
    <source>
        <tissue evidence="3">The whole plant</tissue>
    </source>
</reference>
<evidence type="ECO:0000256" key="1">
    <source>
        <dbReference type="SAM" id="MobiDB-lite"/>
    </source>
</evidence>
<name>A0A2I0XHU2_9ASPA</name>
<dbReference type="PANTHER" id="PTHR34112">
    <property type="entry name" value="C-JUN-AMINO-TERMINAL KINASE-INTERACTING PROTEIN"/>
    <property type="match status" value="1"/>
</dbReference>
<feature type="compositionally biased region" description="Polar residues" evidence="1">
    <location>
        <begin position="267"/>
        <end position="288"/>
    </location>
</feature>
<dbReference type="PANTHER" id="PTHR34112:SF18">
    <property type="entry name" value="C-JUN-AMINO-TERMINAL KINASE-INTERACTING PROTEIN"/>
    <property type="match status" value="1"/>
</dbReference>
<feature type="compositionally biased region" description="Low complexity" evidence="1">
    <location>
        <begin position="15"/>
        <end position="30"/>
    </location>
</feature>
<evidence type="ECO:0000313" key="4">
    <source>
        <dbReference type="Proteomes" id="UP000233837"/>
    </source>
</evidence>
<sequence length="573" mass="61643">MERGEPSFVPEWYKGASGNNLSPLNGSSHSDLTSAADDINTGFSTKNRLSVSFCEHDAPRSLSFTERTSSSSHKSTCSNGSMGREDLPFRAYSSFGRSHRDRNRDRVEDLEVCDRNRLLLEDNGFLNNPDSLATNKLEKESLWQSHSMVSGSGDSWLKRPAHDSSNNITSGGSIVTGISKSSFERDFPMLGAEERHLGSDVANVASPGLSNAIHNLPVAASTIIGGDGWTSALVEVPSIVGGNGPVVSSAPSSSPPRAIVSSPSSSLNMAETLSQGPARVRTSSQLPNDSQKIEELHRLQILKLRPVMPSMTKNLGLHSAEKSKTKTARSAEINASKAGQQSSSQLLIHSVPPAVRSDVYKISQPGNFQVLNRETHSLSPGKDIPKPGNVSRGPTTPATIQPPKGGALSPRKLSSQVQNRNDFFNSLRKKSSSGQQHSNANNVLNSDTSSFILLEKVGVQFAVDSTPAKNKNVFYCSVENGNCSAVDCDVFEEPEKLAPGEEEEAFLRSLGWEENAGVEALTHEEIESFLSVVIILSAIIIYILFAFGFSFLFGTEIVDLLICSIKCGGLLHS</sequence>
<feature type="compositionally biased region" description="Low complexity" evidence="1">
    <location>
        <begin position="64"/>
        <end position="81"/>
    </location>
</feature>
<reference evidence="3 4" key="1">
    <citation type="journal article" date="2016" name="Sci. Rep.">
        <title>The Dendrobium catenatum Lindl. genome sequence provides insights into polysaccharide synthase, floral development and adaptive evolution.</title>
        <authorList>
            <person name="Zhang G.Q."/>
            <person name="Xu Q."/>
            <person name="Bian C."/>
            <person name="Tsai W.C."/>
            <person name="Yeh C.M."/>
            <person name="Liu K.W."/>
            <person name="Yoshida K."/>
            <person name="Zhang L.S."/>
            <person name="Chang S.B."/>
            <person name="Chen F."/>
            <person name="Shi Y."/>
            <person name="Su Y.Y."/>
            <person name="Zhang Y.Q."/>
            <person name="Chen L.J."/>
            <person name="Yin Y."/>
            <person name="Lin M."/>
            <person name="Huang H."/>
            <person name="Deng H."/>
            <person name="Wang Z.W."/>
            <person name="Zhu S.L."/>
            <person name="Zhao X."/>
            <person name="Deng C."/>
            <person name="Niu S.C."/>
            <person name="Huang J."/>
            <person name="Wang M."/>
            <person name="Liu G.H."/>
            <person name="Yang H.J."/>
            <person name="Xiao X.J."/>
            <person name="Hsiao Y.Y."/>
            <person name="Wu W.L."/>
            <person name="Chen Y.Y."/>
            <person name="Mitsuda N."/>
            <person name="Ohme-Takagi M."/>
            <person name="Luo Y.B."/>
            <person name="Van de Peer Y."/>
            <person name="Liu Z.J."/>
        </authorList>
    </citation>
    <scope>NUCLEOTIDE SEQUENCE [LARGE SCALE GENOMIC DNA]</scope>
    <source>
        <tissue evidence="3">The whole plant</tissue>
    </source>
</reference>
<proteinExistence type="predicted"/>
<protein>
    <submittedName>
        <fullName evidence="3">Uncharacterized protein</fullName>
    </submittedName>
</protein>
<keyword evidence="2" id="KW-0812">Transmembrane</keyword>
<feature type="region of interest" description="Disordered" evidence="1">
    <location>
        <begin position="1"/>
        <end position="30"/>
    </location>
</feature>
<keyword evidence="2" id="KW-0472">Membrane</keyword>
<feature type="region of interest" description="Disordered" evidence="1">
    <location>
        <begin position="372"/>
        <end position="415"/>
    </location>
</feature>
<evidence type="ECO:0000256" key="2">
    <source>
        <dbReference type="SAM" id="Phobius"/>
    </source>
</evidence>
<feature type="region of interest" description="Disordered" evidence="1">
    <location>
        <begin position="316"/>
        <end position="345"/>
    </location>
</feature>